<evidence type="ECO:0000313" key="4">
    <source>
        <dbReference type="Proteomes" id="UP000460435"/>
    </source>
</evidence>
<organism evidence="3 4">
    <name type="scientific">Phytoactinopolyspora mesophila</name>
    <dbReference type="NCBI Taxonomy" id="2650750"/>
    <lineage>
        <taxon>Bacteria</taxon>
        <taxon>Bacillati</taxon>
        <taxon>Actinomycetota</taxon>
        <taxon>Actinomycetes</taxon>
        <taxon>Jiangellales</taxon>
        <taxon>Jiangellaceae</taxon>
        <taxon>Phytoactinopolyspora</taxon>
    </lineage>
</organism>
<dbReference type="InterPro" id="IPR054120">
    <property type="entry name" value="PBPA_dimer"/>
</dbReference>
<evidence type="ECO:0000259" key="1">
    <source>
        <dbReference type="Pfam" id="PF00905"/>
    </source>
</evidence>
<dbReference type="GO" id="GO:0005886">
    <property type="term" value="C:plasma membrane"/>
    <property type="evidence" value="ECO:0007669"/>
    <property type="project" value="TreeGrafter"/>
</dbReference>
<dbReference type="GO" id="GO:0071555">
    <property type="term" value="P:cell wall organization"/>
    <property type="evidence" value="ECO:0007669"/>
    <property type="project" value="TreeGrafter"/>
</dbReference>
<sequence>MNSPIRRVSAGCLLLVLALLVNITYIQAFWSDELNARGDNRRVTIAEYARERGPILLADDTPVAVSTEVDGDFQFLREYPEGRLYAPITGYYSYLYQRSAIERAQNEVLSGEDDRMFVRRLIDLVTGEEPKGGAVKLTIDPAAQQAAYDGLGDNKGAVIAIDTRTGAILAMVSKPSYDPNPLASHSPSEQREAWIDIHGDADNDIPPDPDKPADNRAIAQPLPPGSIFKLVTAAAALESGDYEADSVIPGPARYQLPLSERTLPNQSGEACGSNDQTTITNAMRISCNTAFAYLGEELGDDVLRDQAERFGFNSQPLTNEDLRAATSRFPDDPDAPQTVLSAIGQFDVTATPLQMAMVSAAIANDGVLMDPYVIQELRAPDLVSTIEQTEPEELSRAISNDTARQLTEMMVEVVENGTGSNAQISGIPVAGKTGTAQSAPDRPPYAWFTSFAPADEPSVAVAVVIEEAPDTARSDIGGGRLAAPIAKAVMEAVLGV</sequence>
<feature type="domain" description="Penicillin-binding protein transpeptidase" evidence="1">
    <location>
        <begin position="156"/>
        <end position="491"/>
    </location>
</feature>
<gene>
    <name evidence="3" type="ORF">F7O44_12835</name>
</gene>
<name>A0A7K3M3Q7_9ACTN</name>
<proteinExistence type="predicted"/>
<evidence type="ECO:0000313" key="3">
    <source>
        <dbReference type="EMBL" id="NDL57961.1"/>
    </source>
</evidence>
<dbReference type="Gene3D" id="3.40.710.10">
    <property type="entry name" value="DD-peptidase/beta-lactamase superfamily"/>
    <property type="match status" value="1"/>
</dbReference>
<dbReference type="InterPro" id="IPR001460">
    <property type="entry name" value="PCN-bd_Tpept"/>
</dbReference>
<dbReference type="Proteomes" id="UP000460435">
    <property type="component" value="Unassembled WGS sequence"/>
</dbReference>
<dbReference type="AlphaFoldDB" id="A0A7K3M3Q7"/>
<dbReference type="Pfam" id="PF21922">
    <property type="entry name" value="PBP_dimer_2"/>
    <property type="match status" value="1"/>
</dbReference>
<keyword evidence="4" id="KW-1185">Reference proteome</keyword>
<accession>A0A7K3M3Q7</accession>
<protein>
    <submittedName>
        <fullName evidence="3">Penicillin-binding protein 2</fullName>
    </submittedName>
</protein>
<dbReference type="GO" id="GO:0071972">
    <property type="term" value="F:peptidoglycan L,D-transpeptidase activity"/>
    <property type="evidence" value="ECO:0007669"/>
    <property type="project" value="TreeGrafter"/>
</dbReference>
<dbReference type="PANTHER" id="PTHR30627">
    <property type="entry name" value="PEPTIDOGLYCAN D,D-TRANSPEPTIDASE"/>
    <property type="match status" value="1"/>
</dbReference>
<reference evidence="3 4" key="1">
    <citation type="submission" date="2019-11" db="EMBL/GenBank/DDBJ databases">
        <authorList>
            <person name="Li X.-J."/>
            <person name="Feng X.-M."/>
        </authorList>
    </citation>
    <scope>NUCLEOTIDE SEQUENCE [LARGE SCALE GENOMIC DNA]</scope>
    <source>
        <strain evidence="3 4">XMNu-373</strain>
    </source>
</reference>
<dbReference type="Gene3D" id="3.90.1310.10">
    <property type="entry name" value="Penicillin-binding protein 2a (Domain 2)"/>
    <property type="match status" value="1"/>
</dbReference>
<dbReference type="EMBL" id="WLZY01000004">
    <property type="protein sequence ID" value="NDL57961.1"/>
    <property type="molecule type" value="Genomic_DNA"/>
</dbReference>
<dbReference type="PANTHER" id="PTHR30627:SF24">
    <property type="entry name" value="PENICILLIN-BINDING PROTEIN 4B"/>
    <property type="match status" value="1"/>
</dbReference>
<dbReference type="RefSeq" id="WP_162450664.1">
    <property type="nucleotide sequence ID" value="NZ_WLZY01000004.1"/>
</dbReference>
<dbReference type="GO" id="GO:0008658">
    <property type="term" value="F:penicillin binding"/>
    <property type="evidence" value="ECO:0007669"/>
    <property type="project" value="InterPro"/>
</dbReference>
<dbReference type="InterPro" id="IPR050515">
    <property type="entry name" value="Beta-lactam/transpept"/>
</dbReference>
<dbReference type="InterPro" id="IPR012338">
    <property type="entry name" value="Beta-lactam/transpept-like"/>
</dbReference>
<dbReference type="SUPFAM" id="SSF56601">
    <property type="entry name" value="beta-lactamase/transpeptidase-like"/>
    <property type="match status" value="1"/>
</dbReference>
<dbReference type="Pfam" id="PF00905">
    <property type="entry name" value="Transpeptidase"/>
    <property type="match status" value="1"/>
</dbReference>
<evidence type="ECO:0000259" key="2">
    <source>
        <dbReference type="Pfam" id="PF21922"/>
    </source>
</evidence>
<comment type="caution">
    <text evidence="3">The sequence shown here is derived from an EMBL/GenBank/DDBJ whole genome shotgun (WGS) entry which is preliminary data.</text>
</comment>
<feature type="domain" description="Penicillin binding protein A dimerisation" evidence="2">
    <location>
        <begin position="52"/>
        <end position="135"/>
    </location>
</feature>